<protein>
    <recommendedName>
        <fullName evidence="1">NERD domain-containing protein</fullName>
    </recommendedName>
</protein>
<dbReference type="OrthoDB" id="5782056at2"/>
<keyword evidence="3" id="KW-1185">Reference proteome</keyword>
<evidence type="ECO:0000259" key="1">
    <source>
        <dbReference type="PROSITE" id="PS50965"/>
    </source>
</evidence>
<organism evidence="2 3">
    <name type="scientific">Ammoniphilus oxalaticus</name>
    <dbReference type="NCBI Taxonomy" id="66863"/>
    <lineage>
        <taxon>Bacteria</taxon>
        <taxon>Bacillati</taxon>
        <taxon>Bacillota</taxon>
        <taxon>Bacilli</taxon>
        <taxon>Bacillales</taxon>
        <taxon>Paenibacillaceae</taxon>
        <taxon>Aneurinibacillus group</taxon>
        <taxon>Ammoniphilus</taxon>
    </lineage>
</organism>
<dbReference type="AlphaFoldDB" id="A0A419SG86"/>
<evidence type="ECO:0000313" key="2">
    <source>
        <dbReference type="EMBL" id="RKD22790.1"/>
    </source>
</evidence>
<sequence length="205" mass="24088">MIRKPLNLPLQVQVEEALLRRLSPRHKKRPEITARLQKGWAGYVGEQQLAYHLNFLSEQEYDLFFDLRLVANKKMCQLDALIVSPHALFVVESKNFLGELLYDQHTRRFIRKYQNQETSFPDPIMQLNRQRAVLTDWLRTQRISIPIAGLVLIGNSTSMLKTNEGSNDIYRQMLFAEQIPDQIPDQIRHITQAQYKQKVLTPYKL</sequence>
<comment type="caution">
    <text evidence="2">The sequence shown here is derived from an EMBL/GenBank/DDBJ whole genome shotgun (WGS) entry which is preliminary data.</text>
</comment>
<name>A0A419SG86_9BACL</name>
<dbReference type="EMBL" id="MCHY01000009">
    <property type="protein sequence ID" value="RKD22790.1"/>
    <property type="molecule type" value="Genomic_DNA"/>
</dbReference>
<proteinExistence type="predicted"/>
<reference evidence="2 3" key="1">
    <citation type="submission" date="2016-08" db="EMBL/GenBank/DDBJ databases">
        <title>Novel Firmicute Genomes.</title>
        <authorList>
            <person name="Poppleton D.I."/>
            <person name="Gribaldo S."/>
        </authorList>
    </citation>
    <scope>NUCLEOTIDE SEQUENCE [LARGE SCALE GENOMIC DNA]</scope>
    <source>
        <strain evidence="2 3">RAOx-1</strain>
    </source>
</reference>
<dbReference type="InterPro" id="IPR011528">
    <property type="entry name" value="NERD"/>
</dbReference>
<accession>A0A419SG86</accession>
<dbReference type="Proteomes" id="UP000284219">
    <property type="component" value="Unassembled WGS sequence"/>
</dbReference>
<gene>
    <name evidence="2" type="ORF">BEP19_11115</name>
</gene>
<dbReference type="PROSITE" id="PS50965">
    <property type="entry name" value="NERD"/>
    <property type="match status" value="1"/>
</dbReference>
<feature type="domain" description="NERD" evidence="1">
    <location>
        <begin position="41"/>
        <end position="157"/>
    </location>
</feature>
<dbReference type="Pfam" id="PF08378">
    <property type="entry name" value="NERD"/>
    <property type="match status" value="1"/>
</dbReference>
<dbReference type="RefSeq" id="WP_120190272.1">
    <property type="nucleotide sequence ID" value="NZ_MCHY01000009.1"/>
</dbReference>
<evidence type="ECO:0000313" key="3">
    <source>
        <dbReference type="Proteomes" id="UP000284219"/>
    </source>
</evidence>